<dbReference type="InterPro" id="IPR001444">
    <property type="entry name" value="Flag_bb_rod_N"/>
</dbReference>
<evidence type="ECO:0000313" key="9">
    <source>
        <dbReference type="Proteomes" id="UP000656813"/>
    </source>
</evidence>
<dbReference type="InterPro" id="IPR037925">
    <property type="entry name" value="FlgE/F/G-like"/>
</dbReference>
<comment type="function">
    <text evidence="4">A flexible structure which links the flagellar filament to the drive apparatus in the basal body.</text>
</comment>
<dbReference type="RefSeq" id="WP_188497385.1">
    <property type="nucleotide sequence ID" value="NZ_BMFV01000014.1"/>
</dbReference>
<dbReference type="GO" id="GO:0071978">
    <property type="term" value="P:bacterial-type flagellum-dependent swarming motility"/>
    <property type="evidence" value="ECO:0007669"/>
    <property type="project" value="TreeGrafter"/>
</dbReference>
<dbReference type="Gene3D" id="2.60.98.20">
    <property type="entry name" value="Flagellar hook protein FlgE"/>
    <property type="match status" value="1"/>
</dbReference>
<reference evidence="8" key="2">
    <citation type="submission" date="2020-09" db="EMBL/GenBank/DDBJ databases">
        <authorList>
            <person name="Sun Q."/>
            <person name="Zhou Y."/>
        </authorList>
    </citation>
    <scope>NUCLEOTIDE SEQUENCE</scope>
    <source>
        <strain evidence="8">CGMCC 1.12777</strain>
    </source>
</reference>
<proteinExistence type="inferred from homology"/>
<dbReference type="SUPFAM" id="SSF117143">
    <property type="entry name" value="Flagellar hook protein flgE"/>
    <property type="match status" value="1"/>
</dbReference>
<comment type="subcellular location">
    <subcellularLocation>
        <location evidence="1 4">Bacterial flagellum basal body</location>
    </subcellularLocation>
</comment>
<dbReference type="NCBIfam" id="TIGR03506">
    <property type="entry name" value="FlgEFG_subfam"/>
    <property type="match status" value="1"/>
</dbReference>
<keyword evidence="3 4" id="KW-0975">Bacterial flagellum</keyword>
<dbReference type="Pfam" id="PF06429">
    <property type="entry name" value="Flg_bbr_C"/>
    <property type="match status" value="1"/>
</dbReference>
<evidence type="ECO:0000256" key="2">
    <source>
        <dbReference type="ARBA" id="ARBA00009677"/>
    </source>
</evidence>
<dbReference type="GO" id="GO:0005829">
    <property type="term" value="C:cytosol"/>
    <property type="evidence" value="ECO:0007669"/>
    <property type="project" value="TreeGrafter"/>
</dbReference>
<keyword evidence="8" id="KW-0966">Cell projection</keyword>
<dbReference type="PANTHER" id="PTHR30435:SF1">
    <property type="entry name" value="FLAGELLAR HOOK PROTEIN FLGE"/>
    <property type="match status" value="1"/>
</dbReference>
<keyword evidence="8" id="KW-0969">Cilium</keyword>
<name>A0A8J2ZVT9_9BACL</name>
<comment type="similarity">
    <text evidence="2 4">Belongs to the flagella basal body rod proteins family.</text>
</comment>
<dbReference type="AlphaFoldDB" id="A0A8J2ZVT9"/>
<keyword evidence="9" id="KW-1185">Reference proteome</keyword>
<comment type="caution">
    <text evidence="8">The sequence shown here is derived from an EMBL/GenBank/DDBJ whole genome shotgun (WGS) entry which is preliminary data.</text>
</comment>
<dbReference type="EMBL" id="BMFV01000014">
    <property type="protein sequence ID" value="GGH82218.1"/>
    <property type="molecule type" value="Genomic_DNA"/>
</dbReference>
<dbReference type="InterPro" id="IPR010930">
    <property type="entry name" value="Flg_bb/hook_C_dom"/>
</dbReference>
<dbReference type="InterPro" id="IPR019776">
    <property type="entry name" value="Flagellar_basal_body_rod_CS"/>
</dbReference>
<evidence type="ECO:0000256" key="4">
    <source>
        <dbReference type="RuleBase" id="RU362116"/>
    </source>
</evidence>
<dbReference type="PANTHER" id="PTHR30435">
    <property type="entry name" value="FLAGELLAR PROTEIN"/>
    <property type="match status" value="1"/>
</dbReference>
<evidence type="ECO:0000256" key="3">
    <source>
        <dbReference type="ARBA" id="ARBA00023143"/>
    </source>
</evidence>
<protein>
    <recommendedName>
        <fullName evidence="4">Flagellar hook protein FlgE</fullName>
    </recommendedName>
</protein>
<dbReference type="InterPro" id="IPR053967">
    <property type="entry name" value="LlgE_F_G-like_D1"/>
</dbReference>
<feature type="domain" description="Flagellar basal-body/hook protein C-terminal" evidence="6">
    <location>
        <begin position="374"/>
        <end position="419"/>
    </location>
</feature>
<accession>A0A8J2ZVT9</accession>
<evidence type="ECO:0000259" key="6">
    <source>
        <dbReference type="Pfam" id="PF06429"/>
    </source>
</evidence>
<dbReference type="GO" id="GO:0009425">
    <property type="term" value="C:bacterial-type flagellum basal body"/>
    <property type="evidence" value="ECO:0007669"/>
    <property type="project" value="UniProtKB-SubCell"/>
</dbReference>
<gene>
    <name evidence="8" type="primary">flgE</name>
    <name evidence="8" type="ORF">GCM10007096_21280</name>
</gene>
<dbReference type="Pfam" id="PF22692">
    <property type="entry name" value="LlgE_F_G_D1"/>
    <property type="match status" value="1"/>
</dbReference>
<feature type="domain" description="Flagellar hook protein FlgE/F/G-like D1" evidence="7">
    <location>
        <begin position="95"/>
        <end position="143"/>
    </location>
</feature>
<evidence type="ECO:0000259" key="5">
    <source>
        <dbReference type="Pfam" id="PF00460"/>
    </source>
</evidence>
<dbReference type="PROSITE" id="PS00588">
    <property type="entry name" value="FLAGELLA_BB_ROD"/>
    <property type="match status" value="1"/>
</dbReference>
<dbReference type="InterPro" id="IPR020013">
    <property type="entry name" value="Flagellar_FlgE/F/G"/>
</dbReference>
<evidence type="ECO:0000256" key="1">
    <source>
        <dbReference type="ARBA" id="ARBA00004117"/>
    </source>
</evidence>
<dbReference type="InterPro" id="IPR037058">
    <property type="entry name" value="Falgellar_hook_FlgE_sf"/>
</dbReference>
<dbReference type="Pfam" id="PF00460">
    <property type="entry name" value="Flg_bb_rod"/>
    <property type="match status" value="1"/>
</dbReference>
<dbReference type="Proteomes" id="UP000656813">
    <property type="component" value="Unassembled WGS sequence"/>
</dbReference>
<organism evidence="8 9">
    <name type="scientific">Pullulanibacillus pueri</name>
    <dbReference type="NCBI Taxonomy" id="1437324"/>
    <lineage>
        <taxon>Bacteria</taxon>
        <taxon>Bacillati</taxon>
        <taxon>Bacillota</taxon>
        <taxon>Bacilli</taxon>
        <taxon>Bacillales</taxon>
        <taxon>Sporolactobacillaceae</taxon>
        <taxon>Pullulanibacillus</taxon>
    </lineage>
</organism>
<evidence type="ECO:0000259" key="7">
    <source>
        <dbReference type="Pfam" id="PF22692"/>
    </source>
</evidence>
<keyword evidence="8" id="KW-0282">Flagellum</keyword>
<dbReference type="GO" id="GO:0009424">
    <property type="term" value="C:bacterial-type flagellum hook"/>
    <property type="evidence" value="ECO:0007669"/>
    <property type="project" value="TreeGrafter"/>
</dbReference>
<feature type="domain" description="Flagellar basal body rod protein N-terminal" evidence="5">
    <location>
        <begin position="5"/>
        <end position="35"/>
    </location>
</feature>
<reference evidence="8" key="1">
    <citation type="journal article" date="2014" name="Int. J. Syst. Evol. Microbiol.">
        <title>Complete genome sequence of Corynebacterium casei LMG S-19264T (=DSM 44701T), isolated from a smear-ripened cheese.</title>
        <authorList>
            <consortium name="US DOE Joint Genome Institute (JGI-PGF)"/>
            <person name="Walter F."/>
            <person name="Albersmeier A."/>
            <person name="Kalinowski J."/>
            <person name="Ruckert C."/>
        </authorList>
    </citation>
    <scope>NUCLEOTIDE SEQUENCE</scope>
    <source>
        <strain evidence="8">CGMCC 1.12777</strain>
    </source>
</reference>
<evidence type="ECO:0000313" key="8">
    <source>
        <dbReference type="EMBL" id="GGH82218.1"/>
    </source>
</evidence>
<sequence>MLRSMYSAISGLKNFQTKLDVIGNNIANVNTTGFKKGRITFSDLVSQQISGASAPTYQRGGTNPIAVGLGSQTASVDSIDTQGSTQTTGRALDLAISGDGYFVVKDGANSYYTRAGNFYLDTNGNLVNSAGLKLMGYGVDEKTGGIDKSKLTNLGISDDRVVQPQTSWLNLVGNLNYDDLKPNAGGTFPTSDPISFEVFDSNGNEHTASITLQGTDTAEDKDGNPYISNFTFTIDAPGSTPASQTGTITMDTDGSFKSLSIDGGNSINFDYGNGSVATINQGDIDFSALTAFQSPPTAEVVGDVTTLDSYSIGSSGEIYGVLSNGDIQLLGQVVLSQFNNPGGLESAGGLLYKNTSNSGDAVIVAPGENGGTLQAGALEMSNVDLSEEFTDMIEAQRGFQANARVITTADSILEELVNLKR</sequence>